<feature type="region of interest" description="Disordered" evidence="1">
    <location>
        <begin position="1"/>
        <end position="23"/>
    </location>
</feature>
<accession>A0ABT4MC98</accession>
<dbReference type="Pfam" id="PF02517">
    <property type="entry name" value="Rce1-like"/>
    <property type="match status" value="1"/>
</dbReference>
<reference evidence="4" key="1">
    <citation type="submission" date="2022-12" db="EMBL/GenBank/DDBJ databases">
        <authorList>
            <person name="Krivoruchko A.V."/>
            <person name="Elkin A."/>
        </authorList>
    </citation>
    <scope>NUCLEOTIDE SEQUENCE</scope>
    <source>
        <strain evidence="4">IEGM 1391</strain>
    </source>
</reference>
<dbReference type="RefSeq" id="WP_269603230.1">
    <property type="nucleotide sequence ID" value="NZ_JAPWIJ010000003.1"/>
</dbReference>
<dbReference type="Proteomes" id="UP001081071">
    <property type="component" value="Unassembled WGS sequence"/>
</dbReference>
<proteinExistence type="predicted"/>
<keyword evidence="2" id="KW-0812">Transmembrane</keyword>
<feature type="transmembrane region" description="Helical" evidence="2">
    <location>
        <begin position="207"/>
        <end position="226"/>
    </location>
</feature>
<feature type="transmembrane region" description="Helical" evidence="2">
    <location>
        <begin position="83"/>
        <end position="103"/>
    </location>
</feature>
<evidence type="ECO:0000259" key="3">
    <source>
        <dbReference type="Pfam" id="PF02517"/>
    </source>
</evidence>
<gene>
    <name evidence="4" type="ORF">O4220_08750</name>
</gene>
<keyword evidence="4" id="KW-0645">Protease</keyword>
<keyword evidence="4" id="KW-0482">Metalloprotease</keyword>
<feature type="domain" description="CAAX prenyl protease 2/Lysostaphin resistance protein A-like" evidence="3">
    <location>
        <begin position="171"/>
        <end position="267"/>
    </location>
</feature>
<feature type="transmembrane region" description="Helical" evidence="2">
    <location>
        <begin position="169"/>
        <end position="186"/>
    </location>
</feature>
<feature type="transmembrane region" description="Helical" evidence="2">
    <location>
        <begin position="232"/>
        <end position="248"/>
    </location>
</feature>
<feature type="transmembrane region" description="Helical" evidence="2">
    <location>
        <begin position="54"/>
        <end position="77"/>
    </location>
</feature>
<keyword evidence="2" id="KW-1133">Transmembrane helix</keyword>
<evidence type="ECO:0000313" key="4">
    <source>
        <dbReference type="EMBL" id="MCZ4518607.1"/>
    </source>
</evidence>
<name>A0ABT4MC98_9NOCA</name>
<keyword evidence="5" id="KW-1185">Reference proteome</keyword>
<dbReference type="EMBL" id="JAPWIJ010000003">
    <property type="protein sequence ID" value="MCZ4518607.1"/>
    <property type="molecule type" value="Genomic_DNA"/>
</dbReference>
<evidence type="ECO:0000256" key="2">
    <source>
        <dbReference type="SAM" id="Phobius"/>
    </source>
</evidence>
<feature type="transmembrane region" description="Helical" evidence="2">
    <location>
        <begin position="131"/>
        <end position="149"/>
    </location>
</feature>
<keyword evidence="4" id="KW-0378">Hydrolase</keyword>
<evidence type="ECO:0000256" key="1">
    <source>
        <dbReference type="SAM" id="MobiDB-lite"/>
    </source>
</evidence>
<dbReference type="GO" id="GO:0008237">
    <property type="term" value="F:metallopeptidase activity"/>
    <property type="evidence" value="ECO:0007669"/>
    <property type="project" value="UniProtKB-KW"/>
</dbReference>
<dbReference type="PANTHER" id="PTHR43592:SF15">
    <property type="entry name" value="CAAX AMINO TERMINAL PROTEASE FAMILY PROTEIN"/>
    <property type="match status" value="1"/>
</dbReference>
<dbReference type="InterPro" id="IPR003675">
    <property type="entry name" value="Rce1/LyrA-like_dom"/>
</dbReference>
<dbReference type="PANTHER" id="PTHR43592">
    <property type="entry name" value="CAAX AMINO TERMINAL PROTEASE"/>
    <property type="match status" value="1"/>
</dbReference>
<organism evidence="4 5">
    <name type="scientific">Rhodococcus ruber</name>
    <dbReference type="NCBI Taxonomy" id="1830"/>
    <lineage>
        <taxon>Bacteria</taxon>
        <taxon>Bacillati</taxon>
        <taxon>Actinomycetota</taxon>
        <taxon>Actinomycetes</taxon>
        <taxon>Mycobacteriales</taxon>
        <taxon>Nocardiaceae</taxon>
        <taxon>Rhodococcus</taxon>
    </lineage>
</organism>
<evidence type="ECO:0000313" key="5">
    <source>
        <dbReference type="Proteomes" id="UP001081071"/>
    </source>
</evidence>
<comment type="caution">
    <text evidence="4">The sequence shown here is derived from an EMBL/GenBank/DDBJ whole genome shotgun (WGS) entry which is preliminary data.</text>
</comment>
<keyword evidence="2" id="KW-0472">Membrane</keyword>
<sequence length="276" mass="29683">MTDPYNGGGQFDPNRPSWAGMAPMNHVQQQGSGLSETYWRAEQAAQQRRYGQRWGLPAAALVLGLNLAGFLLLGLVVTTETSALFVVGIMIPSLLAAGLAVAISMSRGNGPVVDFGLPRSSSELLGQIRSGLAWGGVAVVGGLLLALVLLSSLDLDDRTPLGTVTDTAVGWKVALAVWIWIGAPICEETMFRGMLWGALEKRTRPMPMAWLGNRWVVLVITAVVFAIWHREWWRFVVLLWGGLAIGIARMRTGSIVASTTAHSMNNTLPALVILLA</sequence>
<feature type="compositionally biased region" description="Gly residues" evidence="1">
    <location>
        <begin position="1"/>
        <end position="10"/>
    </location>
</feature>
<protein>
    <submittedName>
        <fullName evidence="4">CPBP family intramembrane metalloprotease</fullName>
    </submittedName>
</protein>